<keyword evidence="3" id="KW-0808">Transferase</keyword>
<dbReference type="EMBL" id="MFJJ01000007">
    <property type="protein sequence ID" value="OGG15043.1"/>
    <property type="molecule type" value="Genomic_DNA"/>
</dbReference>
<dbReference type="GO" id="GO:0016757">
    <property type="term" value="F:glycosyltransferase activity"/>
    <property type="evidence" value="ECO:0007669"/>
    <property type="project" value="UniProtKB-KW"/>
</dbReference>
<keyword evidence="4" id="KW-1133">Transmembrane helix</keyword>
<proteinExistence type="inferred from homology"/>
<keyword evidence="2" id="KW-0328">Glycosyltransferase</keyword>
<reference evidence="6 7" key="1">
    <citation type="journal article" date="2016" name="Nat. Commun.">
        <title>Thousands of microbial genomes shed light on interconnected biogeochemical processes in an aquifer system.</title>
        <authorList>
            <person name="Anantharaman K."/>
            <person name="Brown C.T."/>
            <person name="Hug L.A."/>
            <person name="Sharon I."/>
            <person name="Castelle C.J."/>
            <person name="Probst A.J."/>
            <person name="Thomas B.C."/>
            <person name="Singh A."/>
            <person name="Wilkins M.J."/>
            <person name="Karaoz U."/>
            <person name="Brodie E.L."/>
            <person name="Williams K.H."/>
            <person name="Hubbard S.S."/>
            <person name="Banfield J.F."/>
        </authorList>
    </citation>
    <scope>NUCLEOTIDE SEQUENCE [LARGE SCALE GENOMIC DNA]</scope>
</reference>
<evidence type="ECO:0000313" key="7">
    <source>
        <dbReference type="Proteomes" id="UP000177416"/>
    </source>
</evidence>
<accession>A0A1F5ZRM9</accession>
<evidence type="ECO:0000256" key="3">
    <source>
        <dbReference type="ARBA" id="ARBA00022679"/>
    </source>
</evidence>
<protein>
    <recommendedName>
        <fullName evidence="5">Glycosyltransferase 2-like domain-containing protein</fullName>
    </recommendedName>
</protein>
<sequence>MKPLVSVVILNWNGRAHLGKCLVSLGKATYKPFELIVVDNNSTDDSVFFIKQKFPHVRIIVNAINRGYSGGNNDGIAASRGKYICILNNDTEVEKHFLEPLVTAMEADRSVGCVQPKLVYGDDHNLLNAVGSYLTSTGFLYHYGYRKFANTLQYNQRLTIYSAKGAAMLLRKSALDQIGIFDEDFFIYFEETDLCHRLWLSGYKVIYEPQSVIYHYEAVDTHKQMTNDFIMYLSYRNRIASFIKNLSCSSMLRLFPVLCVFYVISFALYPAAVFRAIMSTLWGLPKILKKRRAVQAQRKISDSVLFQTIWRDPPVLYYYYLFKSLKFYRHEPSLVETNRY</sequence>
<name>A0A1F5ZRM9_9BACT</name>
<evidence type="ECO:0000313" key="6">
    <source>
        <dbReference type="EMBL" id="OGG15043.1"/>
    </source>
</evidence>
<dbReference type="AlphaFoldDB" id="A0A1F5ZRM9"/>
<dbReference type="InterPro" id="IPR029044">
    <property type="entry name" value="Nucleotide-diphossugar_trans"/>
</dbReference>
<dbReference type="InterPro" id="IPR001173">
    <property type="entry name" value="Glyco_trans_2-like"/>
</dbReference>
<evidence type="ECO:0000256" key="4">
    <source>
        <dbReference type="SAM" id="Phobius"/>
    </source>
</evidence>
<feature type="transmembrane region" description="Helical" evidence="4">
    <location>
        <begin position="254"/>
        <end position="282"/>
    </location>
</feature>
<feature type="domain" description="Glycosyltransferase 2-like" evidence="5">
    <location>
        <begin position="6"/>
        <end position="178"/>
    </location>
</feature>
<dbReference type="PANTHER" id="PTHR43179:SF12">
    <property type="entry name" value="GALACTOFURANOSYLTRANSFERASE GLFT2"/>
    <property type="match status" value="1"/>
</dbReference>
<keyword evidence="4" id="KW-0812">Transmembrane</keyword>
<dbReference type="CDD" id="cd04186">
    <property type="entry name" value="GT_2_like_c"/>
    <property type="match status" value="1"/>
</dbReference>
<comment type="similarity">
    <text evidence="1">Belongs to the glycosyltransferase 2 family.</text>
</comment>
<dbReference type="SUPFAM" id="SSF53448">
    <property type="entry name" value="Nucleotide-diphospho-sugar transferases"/>
    <property type="match status" value="1"/>
</dbReference>
<keyword evidence="4" id="KW-0472">Membrane</keyword>
<comment type="caution">
    <text evidence="6">The sequence shown here is derived from an EMBL/GenBank/DDBJ whole genome shotgun (WGS) entry which is preliminary data.</text>
</comment>
<dbReference type="Pfam" id="PF00535">
    <property type="entry name" value="Glycos_transf_2"/>
    <property type="match status" value="1"/>
</dbReference>
<evidence type="ECO:0000256" key="1">
    <source>
        <dbReference type="ARBA" id="ARBA00006739"/>
    </source>
</evidence>
<dbReference type="Proteomes" id="UP000177416">
    <property type="component" value="Unassembled WGS sequence"/>
</dbReference>
<evidence type="ECO:0000256" key="2">
    <source>
        <dbReference type="ARBA" id="ARBA00022676"/>
    </source>
</evidence>
<organism evidence="6 7">
    <name type="scientific">Candidatus Gottesmanbacteria bacterium RIFCSPHIGHO2_01_FULL_46_14</name>
    <dbReference type="NCBI Taxonomy" id="1798380"/>
    <lineage>
        <taxon>Bacteria</taxon>
        <taxon>Candidatus Gottesmaniibacteriota</taxon>
    </lineage>
</organism>
<dbReference type="PANTHER" id="PTHR43179">
    <property type="entry name" value="RHAMNOSYLTRANSFERASE WBBL"/>
    <property type="match status" value="1"/>
</dbReference>
<gene>
    <name evidence="6" type="ORF">A2875_01375</name>
</gene>
<dbReference type="Gene3D" id="3.90.550.10">
    <property type="entry name" value="Spore Coat Polysaccharide Biosynthesis Protein SpsA, Chain A"/>
    <property type="match status" value="1"/>
</dbReference>
<evidence type="ECO:0000259" key="5">
    <source>
        <dbReference type="Pfam" id="PF00535"/>
    </source>
</evidence>